<proteinExistence type="predicted"/>
<comment type="caution">
    <text evidence="1">The sequence shown here is derived from an EMBL/GenBank/DDBJ whole genome shotgun (WGS) entry which is preliminary data.</text>
</comment>
<keyword evidence="2" id="KW-1185">Reference proteome</keyword>
<sequence length="1063" mass="119429">MEQTDSPAPESNNPNGFVNRVFNVSLDVENETSSVYIQETRPGPAEGQGETQAASSQTPVKDRQEVNRRPRATGGIWKILNRKRAVSELERRPHSMILPGEASIPKLSFADKVRSFKKLKSPSVFRGKTGKLSTAKFSSSLVDEESFCRDIGTPQQSSRGALRNRGKRHSYAGYTAEFDCSFEDIDLTAPIEGTQPPVTGEVVTQNGCKPSERVSYTKRSHNNSSNCNKTAAGCEEPCIKGSPSTQRERRGRRHKDVWSYLRRISLLGKANPVYSERSFDSELHSLDKTMDSDYGSVDFESVRDFQPPPPKHSDTKGHFGGLFKFFNSVAETARKWRTTSHSFSPPEREGEKTPMSSPQAPQRTVDNIHSVSLTLHTEGLPKSQPIASSPVTAKSSHSSSFDSAAPAPATGGRSPKVVLKAFRACPGSRAVNGFQSSDGTDKHTDTESNHRSTAIVENHFPQPGDNPETKEEAEVDRDPLNGLCQEEKVSGQTGNEQDSGDAPPDSHQIQEANVQSQQGDKESTTNSVPAADSTEEIFKLCEQIASQTGCGVRQPCPAVPHSSTEKTSVPHKPHRPRPRPASAVLDLWRPNPDRDLYNHYSEVGSLCRRRRRPAPTMQHSPGQRRMAARSRPCSVIETSVTRETQSTELHHRYRCERRGQNNDVHANGKHVRLAGAGAISSCHSQQSQHRALKEYDTEKPCYEYQTLTSRWFERLMGAGEIVLGVNGAENGMVLEEEVGGVELISGGSIVNAEAVWDHVTMADRELAFKAGDVIKVLDASNKDWWWGQIDEEEGWFPASFVRLWVNQEDGGAEPVEGTSEVQNGHLDPTNDCLCLGSPLQNRDQMRANVINEIMSTERHYIKHLKDICEGYLRQCRKRVDMFNDDQLKVIFGNIEDIYRFQMGFVRDLEKQYNTEEPHLSEIGPCFLEHQDGFWIYSEYCNNHLDACMELSKLMRDRQKICKYPLQLAELLKYTAQEHSDYRYVAAALAVMRNVTQQINERKRRLENIDKIAQWQASVLDWEGDDILDRSSELIYTGELSWIYQPYGRSQQRVFFLFDHQLVL</sequence>
<organism evidence="1 2">
    <name type="scientific">Scortum barcoo</name>
    <name type="common">barcoo grunter</name>
    <dbReference type="NCBI Taxonomy" id="214431"/>
    <lineage>
        <taxon>Eukaryota</taxon>
        <taxon>Metazoa</taxon>
        <taxon>Chordata</taxon>
        <taxon>Craniata</taxon>
        <taxon>Vertebrata</taxon>
        <taxon>Euteleostomi</taxon>
        <taxon>Actinopterygii</taxon>
        <taxon>Neopterygii</taxon>
        <taxon>Teleostei</taxon>
        <taxon>Neoteleostei</taxon>
        <taxon>Acanthomorphata</taxon>
        <taxon>Eupercaria</taxon>
        <taxon>Centrarchiformes</taxon>
        <taxon>Terapontoidei</taxon>
        <taxon>Terapontidae</taxon>
        <taxon>Scortum</taxon>
    </lineage>
</organism>
<reference evidence="1" key="1">
    <citation type="submission" date="2022-04" db="EMBL/GenBank/DDBJ databases">
        <title>Jade perch genome.</title>
        <authorList>
            <person name="Chao B."/>
        </authorList>
    </citation>
    <scope>NUCLEOTIDE SEQUENCE</scope>
    <source>
        <strain evidence="1">CB-2022</strain>
    </source>
</reference>
<name>A0ACB8V734_9TELE</name>
<dbReference type="Proteomes" id="UP000831701">
    <property type="component" value="Chromosome 24"/>
</dbReference>
<protein>
    <submittedName>
        <fullName evidence="1">Uncharacterized protein</fullName>
    </submittedName>
</protein>
<gene>
    <name evidence="1" type="ORF">L3Q82_005815</name>
</gene>
<dbReference type="EMBL" id="CM041554">
    <property type="protein sequence ID" value="KAI3351264.1"/>
    <property type="molecule type" value="Genomic_DNA"/>
</dbReference>
<evidence type="ECO:0000313" key="2">
    <source>
        <dbReference type="Proteomes" id="UP000831701"/>
    </source>
</evidence>
<accession>A0ACB8V734</accession>
<evidence type="ECO:0000313" key="1">
    <source>
        <dbReference type="EMBL" id="KAI3351264.1"/>
    </source>
</evidence>